<proteinExistence type="predicted"/>
<dbReference type="InterPro" id="IPR036612">
    <property type="entry name" value="KH_dom_type_1_sf"/>
</dbReference>
<name>A0A9W8ASU5_9FUNG</name>
<keyword evidence="1" id="KW-0694">RNA-binding</keyword>
<dbReference type="Gene3D" id="3.30.1370.10">
    <property type="entry name" value="K Homology domain, type 1"/>
    <property type="match status" value="1"/>
</dbReference>
<dbReference type="EMBL" id="JANBPY010001178">
    <property type="protein sequence ID" value="KAJ1961213.1"/>
    <property type="molecule type" value="Genomic_DNA"/>
</dbReference>
<evidence type="ECO:0000256" key="1">
    <source>
        <dbReference type="PROSITE-ProRule" id="PRU00117"/>
    </source>
</evidence>
<accession>A0A9W8ASU5</accession>
<feature type="region of interest" description="Disordered" evidence="2">
    <location>
        <begin position="358"/>
        <end position="379"/>
    </location>
</feature>
<feature type="region of interest" description="Disordered" evidence="2">
    <location>
        <begin position="1"/>
        <end position="29"/>
    </location>
</feature>
<dbReference type="OrthoDB" id="1937934at2759"/>
<feature type="compositionally biased region" description="Polar residues" evidence="2">
    <location>
        <begin position="179"/>
        <end position="189"/>
    </location>
</feature>
<feature type="compositionally biased region" description="Basic and acidic residues" evidence="2">
    <location>
        <begin position="166"/>
        <end position="176"/>
    </location>
</feature>
<organism evidence="4 5">
    <name type="scientific">Dispira parvispora</name>
    <dbReference type="NCBI Taxonomy" id="1520584"/>
    <lineage>
        <taxon>Eukaryota</taxon>
        <taxon>Fungi</taxon>
        <taxon>Fungi incertae sedis</taxon>
        <taxon>Zoopagomycota</taxon>
        <taxon>Kickxellomycotina</taxon>
        <taxon>Dimargaritomycetes</taxon>
        <taxon>Dimargaritales</taxon>
        <taxon>Dimargaritaceae</taxon>
        <taxon>Dispira</taxon>
    </lineage>
</organism>
<comment type="caution">
    <text evidence="4">The sequence shown here is derived from an EMBL/GenBank/DDBJ whole genome shotgun (WGS) entry which is preliminary data.</text>
</comment>
<keyword evidence="5" id="KW-1185">Reference proteome</keyword>
<evidence type="ECO:0000256" key="2">
    <source>
        <dbReference type="SAM" id="MobiDB-lite"/>
    </source>
</evidence>
<feature type="compositionally biased region" description="Polar residues" evidence="2">
    <location>
        <begin position="198"/>
        <end position="208"/>
    </location>
</feature>
<dbReference type="Pfam" id="PF00013">
    <property type="entry name" value="KH_1"/>
    <property type="match status" value="1"/>
</dbReference>
<evidence type="ECO:0000259" key="3">
    <source>
        <dbReference type="Pfam" id="PF00013"/>
    </source>
</evidence>
<gene>
    <name evidence="4" type="primary">HEK2</name>
    <name evidence="4" type="ORF">IWQ62_003946</name>
</gene>
<protein>
    <submittedName>
        <fullName evidence="4">RNA binding protein, heterogenous nuclear RNP-K like protein</fullName>
    </submittedName>
</protein>
<feature type="compositionally biased region" description="Polar residues" evidence="2">
    <location>
        <begin position="78"/>
        <end position="110"/>
    </location>
</feature>
<dbReference type="GO" id="GO:0003723">
    <property type="term" value="F:RNA binding"/>
    <property type="evidence" value="ECO:0007669"/>
    <property type="project" value="UniProtKB-UniRule"/>
</dbReference>
<feature type="compositionally biased region" description="Polar residues" evidence="2">
    <location>
        <begin position="1"/>
        <end position="13"/>
    </location>
</feature>
<dbReference type="SUPFAM" id="SSF54791">
    <property type="entry name" value="Eukaryotic type KH-domain (KH-domain type I)"/>
    <property type="match status" value="1"/>
</dbReference>
<feature type="domain" description="K Homology" evidence="3">
    <location>
        <begin position="506"/>
        <end position="558"/>
    </location>
</feature>
<dbReference type="AlphaFoldDB" id="A0A9W8ASU5"/>
<dbReference type="PROSITE" id="PS50084">
    <property type="entry name" value="KH_TYPE_1"/>
    <property type="match status" value="1"/>
</dbReference>
<evidence type="ECO:0000313" key="5">
    <source>
        <dbReference type="Proteomes" id="UP001150925"/>
    </source>
</evidence>
<dbReference type="InterPro" id="IPR004088">
    <property type="entry name" value="KH_dom_type_1"/>
</dbReference>
<sequence>MASSQPKTFSPTIRSRKAKGAAVSLEDNPTFAAQQTLRSKMTALAQVESPDVPGSQKIKPTNDGKEGLPASETYPTDALSSEDSSVARTATVTHSTATGMTRASMVTTQGVAPMSYLTEPTPVPQGNSHHSGGGSHLDNTAGSRAFLFDQSHPLRSMGQNTTDSTSGRERSSESRSPENNQHATNTDLNGSAGPPLGLSNSTLNSVYHSPSAPAAKDLPGDHSSKGPGTGPRDSALCQSNREAISRLGRLNLDSTELVNRDPLTNPPATASLFSRMGHRESTSLAEASSSESFAMPPSAPPYVLNHPSLNYSYGSQPLKSTGLLDKFERMPEYQESRGSEGSTSLLFNTSIFPSESLLASTDPRGDRHTQGMGSFGMDPLTLRRTSKGEGNSNLNAAFTSSEHNGYQMGRLTSGNVDSSGGDSFGLLTENVRKLSMSHDHLSVSDTSIGSGDRAINPTHDTMATRRHQAREASGRGMGPLVGRAQDELVSGDPHTRIETHLVLRALVTSKEAGVIIGKNGSNVARLRQLYGVKAGVSKAVSSVPDRILTVSGPYDQVAQ</sequence>
<evidence type="ECO:0000313" key="4">
    <source>
        <dbReference type="EMBL" id="KAJ1961213.1"/>
    </source>
</evidence>
<reference evidence="4" key="1">
    <citation type="submission" date="2022-07" db="EMBL/GenBank/DDBJ databases">
        <title>Phylogenomic reconstructions and comparative analyses of Kickxellomycotina fungi.</title>
        <authorList>
            <person name="Reynolds N.K."/>
            <person name="Stajich J.E."/>
            <person name="Barry K."/>
            <person name="Grigoriev I.V."/>
            <person name="Crous P."/>
            <person name="Smith M.E."/>
        </authorList>
    </citation>
    <scope>NUCLEOTIDE SEQUENCE</scope>
    <source>
        <strain evidence="4">RSA 1196</strain>
    </source>
</reference>
<dbReference type="Proteomes" id="UP001150925">
    <property type="component" value="Unassembled WGS sequence"/>
</dbReference>
<feature type="non-terminal residue" evidence="4">
    <location>
        <position position="559"/>
    </location>
</feature>
<feature type="region of interest" description="Disordered" evidence="2">
    <location>
        <begin position="42"/>
        <end position="236"/>
    </location>
</feature>